<dbReference type="EMBL" id="JBEDUW010000005">
    <property type="protein sequence ID" value="KAK9925681.1"/>
    <property type="molecule type" value="Genomic_DNA"/>
</dbReference>
<feature type="domain" description="ELM2" evidence="5">
    <location>
        <begin position="122"/>
        <end position="170"/>
    </location>
</feature>
<dbReference type="PROSITE" id="PS51156">
    <property type="entry name" value="ELM2"/>
    <property type="match status" value="1"/>
</dbReference>
<evidence type="ECO:0000259" key="5">
    <source>
        <dbReference type="PROSITE" id="PS51156"/>
    </source>
</evidence>
<dbReference type="InterPro" id="IPR019786">
    <property type="entry name" value="Zinc_finger_PHD-type_CS"/>
</dbReference>
<keyword evidence="3" id="KW-0862">Zinc</keyword>
<evidence type="ECO:0000256" key="1">
    <source>
        <dbReference type="ARBA" id="ARBA00022723"/>
    </source>
</evidence>
<dbReference type="Gene3D" id="3.30.40.10">
    <property type="entry name" value="Zinc/RING finger domain, C3HC4 (zinc finger)"/>
    <property type="match status" value="1"/>
</dbReference>
<reference evidence="6 7" key="1">
    <citation type="journal article" date="2023" name="G3 (Bethesda)">
        <title>A chromosome-length genome assembly and annotation of blackberry (Rubus argutus, cv. 'Hillquist').</title>
        <authorList>
            <person name="Bruna T."/>
            <person name="Aryal R."/>
            <person name="Dudchenko O."/>
            <person name="Sargent D.J."/>
            <person name="Mead D."/>
            <person name="Buti M."/>
            <person name="Cavallini A."/>
            <person name="Hytonen T."/>
            <person name="Andres J."/>
            <person name="Pham M."/>
            <person name="Weisz D."/>
            <person name="Mascagni F."/>
            <person name="Usai G."/>
            <person name="Natali L."/>
            <person name="Bassil N."/>
            <person name="Fernandez G.E."/>
            <person name="Lomsadze A."/>
            <person name="Armour M."/>
            <person name="Olukolu B."/>
            <person name="Poorten T."/>
            <person name="Britton C."/>
            <person name="Davik J."/>
            <person name="Ashrafi H."/>
            <person name="Aiden E.L."/>
            <person name="Borodovsky M."/>
            <person name="Worthington M."/>
        </authorList>
    </citation>
    <scope>NUCLEOTIDE SEQUENCE [LARGE SCALE GENOMIC DNA]</scope>
    <source>
        <strain evidence="6">PI 553951</strain>
    </source>
</reference>
<gene>
    <name evidence="6" type="ORF">M0R45_022952</name>
</gene>
<sequence>MLVQSRIPSSVEGGKQDVCISVLKSYRLQKVSLDKNCAWGSGGFIQSCQLCGHSENVLNMLLCDRCEEAFHVSCCRAVLPVDEWFCHRCATKSRTISQGIGPCQFEFGPIAAMLMYPEPFTSKVRIGEAYQAQVPDWALLTQVNNDNRDCADSQLGSHSASRKRKQEFSS</sequence>
<dbReference type="InterPro" id="IPR019787">
    <property type="entry name" value="Znf_PHD-finger"/>
</dbReference>
<evidence type="ECO:0000256" key="3">
    <source>
        <dbReference type="ARBA" id="ARBA00022833"/>
    </source>
</evidence>
<proteinExistence type="predicted"/>
<dbReference type="InterPro" id="IPR011011">
    <property type="entry name" value="Znf_FYVE_PHD"/>
</dbReference>
<keyword evidence="7" id="KW-1185">Reference proteome</keyword>
<dbReference type="InterPro" id="IPR000949">
    <property type="entry name" value="ELM2_dom"/>
</dbReference>
<dbReference type="SMART" id="SM00249">
    <property type="entry name" value="PHD"/>
    <property type="match status" value="1"/>
</dbReference>
<keyword evidence="1" id="KW-0479">Metal-binding</keyword>
<dbReference type="AlphaFoldDB" id="A0AAW1WLK2"/>
<name>A0AAW1WLK2_RUBAR</name>
<organism evidence="6 7">
    <name type="scientific">Rubus argutus</name>
    <name type="common">Southern blackberry</name>
    <dbReference type="NCBI Taxonomy" id="59490"/>
    <lineage>
        <taxon>Eukaryota</taxon>
        <taxon>Viridiplantae</taxon>
        <taxon>Streptophyta</taxon>
        <taxon>Embryophyta</taxon>
        <taxon>Tracheophyta</taxon>
        <taxon>Spermatophyta</taxon>
        <taxon>Magnoliopsida</taxon>
        <taxon>eudicotyledons</taxon>
        <taxon>Gunneridae</taxon>
        <taxon>Pentapetalae</taxon>
        <taxon>rosids</taxon>
        <taxon>fabids</taxon>
        <taxon>Rosales</taxon>
        <taxon>Rosaceae</taxon>
        <taxon>Rosoideae</taxon>
        <taxon>Rosoideae incertae sedis</taxon>
        <taxon>Rubus</taxon>
    </lineage>
</organism>
<evidence type="ECO:0000313" key="6">
    <source>
        <dbReference type="EMBL" id="KAK9925681.1"/>
    </source>
</evidence>
<accession>A0AAW1WLK2</accession>
<evidence type="ECO:0000256" key="4">
    <source>
        <dbReference type="ARBA" id="ARBA00023242"/>
    </source>
</evidence>
<dbReference type="Pfam" id="PF00628">
    <property type="entry name" value="PHD"/>
    <property type="match status" value="1"/>
</dbReference>
<dbReference type="Proteomes" id="UP001457282">
    <property type="component" value="Unassembled WGS sequence"/>
</dbReference>
<evidence type="ECO:0000256" key="2">
    <source>
        <dbReference type="ARBA" id="ARBA00022771"/>
    </source>
</evidence>
<keyword evidence="4" id="KW-0539">Nucleus</keyword>
<dbReference type="GO" id="GO:0008270">
    <property type="term" value="F:zinc ion binding"/>
    <property type="evidence" value="ECO:0007669"/>
    <property type="project" value="UniProtKB-KW"/>
</dbReference>
<dbReference type="SUPFAM" id="SSF57903">
    <property type="entry name" value="FYVE/PHD zinc finger"/>
    <property type="match status" value="1"/>
</dbReference>
<dbReference type="InterPro" id="IPR013083">
    <property type="entry name" value="Znf_RING/FYVE/PHD"/>
</dbReference>
<dbReference type="PROSITE" id="PS01359">
    <property type="entry name" value="ZF_PHD_1"/>
    <property type="match status" value="1"/>
</dbReference>
<comment type="caution">
    <text evidence="6">The sequence shown here is derived from an EMBL/GenBank/DDBJ whole genome shotgun (WGS) entry which is preliminary data.</text>
</comment>
<keyword evidence="2" id="KW-0863">Zinc-finger</keyword>
<dbReference type="InterPro" id="IPR001965">
    <property type="entry name" value="Znf_PHD"/>
</dbReference>
<evidence type="ECO:0000313" key="7">
    <source>
        <dbReference type="Proteomes" id="UP001457282"/>
    </source>
</evidence>
<protein>
    <recommendedName>
        <fullName evidence="5">ELM2 domain-containing protein</fullName>
    </recommendedName>
</protein>